<dbReference type="GO" id="GO:0008168">
    <property type="term" value="F:methyltransferase activity"/>
    <property type="evidence" value="ECO:0007669"/>
    <property type="project" value="UniProtKB-KW"/>
</dbReference>
<accession>A0ABZ0D364</accession>
<dbReference type="EC" id="2.1.1.-" evidence="1"/>
<keyword evidence="2" id="KW-1185">Reference proteome</keyword>
<sequence length="247" mass="27191">MLDGLKRVAGRIADKAGRLHGVTAQDRALMARIRAQNLTYLSDKKLASLVSTARAIEEAGLPGSFMEAGCALGGSAILLASVKSNERPLEVYDVFGMIPAPTQDDTPDVHERYQIILHGESVGIGGDLYYGYQRDLYETVQRNFASFGIRLEPQSVSLIKGLVQDTLQPRGPVALAHVDVDWYEPVMTCLERVFPQLVVGGSIILDDYHDWGGCRKATDEFLRRVMGSFTLDDRAGSLKITKVDLRH</sequence>
<name>A0ABZ0D364_9BURK</name>
<dbReference type="RefSeq" id="WP_316702136.1">
    <property type="nucleotide sequence ID" value="NZ_CP136336.1"/>
</dbReference>
<dbReference type="GO" id="GO:0032259">
    <property type="term" value="P:methylation"/>
    <property type="evidence" value="ECO:0007669"/>
    <property type="project" value="UniProtKB-KW"/>
</dbReference>
<dbReference type="InterPro" id="IPR008884">
    <property type="entry name" value="TylF_MeTrfase"/>
</dbReference>
<dbReference type="EMBL" id="CP136336">
    <property type="protein sequence ID" value="WOB09179.1"/>
    <property type="molecule type" value="Genomic_DNA"/>
</dbReference>
<dbReference type="Pfam" id="PF05711">
    <property type="entry name" value="TylF"/>
    <property type="match status" value="1"/>
</dbReference>
<keyword evidence="1" id="KW-0808">Transferase</keyword>
<dbReference type="PANTHER" id="PTHR40036:SF1">
    <property type="entry name" value="MACROCIN O-METHYLTRANSFERASE"/>
    <property type="match status" value="1"/>
</dbReference>
<gene>
    <name evidence="1" type="ORF">RXV79_03755</name>
</gene>
<dbReference type="InterPro" id="IPR029063">
    <property type="entry name" value="SAM-dependent_MTases_sf"/>
</dbReference>
<reference evidence="1 2" key="1">
    <citation type="submission" date="2023-10" db="EMBL/GenBank/DDBJ databases">
        <title>Bacteria for the degradation of biodegradable plastic PBAT(Polybutylene adipate terephthalate).</title>
        <authorList>
            <person name="Weon H.-Y."/>
            <person name="Yeon J."/>
        </authorList>
    </citation>
    <scope>NUCLEOTIDE SEQUENCE [LARGE SCALE GENOMIC DNA]</scope>
    <source>
        <strain evidence="1 2">SBD 7-3</strain>
    </source>
</reference>
<dbReference type="PANTHER" id="PTHR40036">
    <property type="entry name" value="MACROCIN O-METHYLTRANSFERASE"/>
    <property type="match status" value="1"/>
</dbReference>
<keyword evidence="1" id="KW-0489">Methyltransferase</keyword>
<evidence type="ECO:0000313" key="2">
    <source>
        <dbReference type="Proteomes" id="UP001303946"/>
    </source>
</evidence>
<proteinExistence type="predicted"/>
<evidence type="ECO:0000313" key="1">
    <source>
        <dbReference type="EMBL" id="WOB09179.1"/>
    </source>
</evidence>
<dbReference type="Gene3D" id="3.40.50.150">
    <property type="entry name" value="Vaccinia Virus protein VP39"/>
    <property type="match status" value="1"/>
</dbReference>
<organism evidence="1 2">
    <name type="scientific">Piscinibacter gummiphilus</name>
    <dbReference type="NCBI Taxonomy" id="946333"/>
    <lineage>
        <taxon>Bacteria</taxon>
        <taxon>Pseudomonadati</taxon>
        <taxon>Pseudomonadota</taxon>
        <taxon>Betaproteobacteria</taxon>
        <taxon>Burkholderiales</taxon>
        <taxon>Sphaerotilaceae</taxon>
        <taxon>Piscinibacter</taxon>
    </lineage>
</organism>
<protein>
    <submittedName>
        <fullName evidence="1">TylF/MycF/NovP-related O-methyltransferase</fullName>
        <ecNumber evidence="1">2.1.1.-</ecNumber>
    </submittedName>
</protein>
<dbReference type="Proteomes" id="UP001303946">
    <property type="component" value="Chromosome"/>
</dbReference>